<dbReference type="GO" id="GO:0006487">
    <property type="term" value="P:protein N-linked glycosylation"/>
    <property type="evidence" value="ECO:0007669"/>
    <property type="project" value="TreeGrafter"/>
</dbReference>
<dbReference type="InterPro" id="IPR029044">
    <property type="entry name" value="Nucleotide-diphossugar_trans"/>
</dbReference>
<keyword evidence="13 20" id="KW-0472">Membrane</keyword>
<keyword evidence="11 20" id="KW-1133">Transmembrane helix</keyword>
<evidence type="ECO:0000256" key="17">
    <source>
        <dbReference type="ARBA" id="ARBA00038949"/>
    </source>
</evidence>
<sequence length="451" mass="52653">MGMLSLRLKKLHFVVLFGLVFLLWNFITYYSLTQGRANPDLREQTLSQKLDNIEKEILKQEVENKKLLEDLRLLKERNVEKQQETAFRLKAQALKPGMQRADLQMNQDVLPVLMIACDRTTVNRALDKLLEYRPSISKFPIIVSQDCGHAQTAEVIQKYVKSHNITHIKQPDLSNIVLPASKKKWLGYYKIARHYKWALDQIFVTFNYPAVIIVEDDLDISPDFFEYFSATYPLLKQDPDLWCVSAWNDNGKQGMVSTEAELLYRSDFFPGLGWMIERKLYVEELQKSWPETFWDDWMRHPDQRKGRQCIRPEICRTSTFGKKGVSKGLYFEKHLKFIKLNMDFVPFTKMDLSYLLKENYDPMFKKKVYSAPVLTADQVRSGAVATEKVVRVEYTGKDSFKRQAKLLGIMDDFKAGVPRAAYRGVVSFMVQNRRVYLAPPQTWSGYDPSWS</sequence>
<comment type="function">
    <text evidence="16 20">Initiates complex N-linked carbohydrate formation. Essential for the conversion of high-mannose to hybrid and complex N-glycans.</text>
</comment>
<dbReference type="PANTHER" id="PTHR10468:SF0">
    <property type="entry name" value="ALPHA-1,3-MANNOSYL-GLYCOPROTEIN 2-BETA-N-ACETYLGLUCOSAMINYLTRANSFERASE"/>
    <property type="match status" value="1"/>
</dbReference>
<comment type="catalytic activity">
    <reaction evidence="19 20">
        <text>N(4)-(alpha-D-Man-(1-&gt;3)-[alpha-D-Man-(1-&gt;3)-[alpha-D-Man-(1-&gt;6)]-alpha-D-Man-(1-&gt;6)]-beta-D-Man-(1-&gt;4)-beta-D-GlcNAc-(1-&gt;4)-beta-D-GlcNAc)-L-asparaginyl-[protein] (N-glucan mannose isomer 5A1,2) + UDP-N-acetyl-alpha-D-glucosamine = N(4)-{beta-D-GlcNAc-(1-&gt;2)-alpha-D-Man-(1-&gt;3)-[alpha-D-Man-(1-&gt;3)-[alpha-D-Man-(1-&gt;6)]-alpha-D-Man-(1-&gt;6)]-beta-D-Man-(1-&gt;4)-beta-D-GlcNAc-(1-&gt;4)-beta-D-GlcNAc}-L-asparaginyl-[protein] + UDP + H(+)</text>
        <dbReference type="Rhea" id="RHEA:11456"/>
        <dbReference type="Rhea" id="RHEA-COMP:14367"/>
        <dbReference type="Rhea" id="RHEA-COMP:14368"/>
        <dbReference type="ChEBI" id="CHEBI:15378"/>
        <dbReference type="ChEBI" id="CHEBI:57705"/>
        <dbReference type="ChEBI" id="CHEBI:58223"/>
        <dbReference type="ChEBI" id="CHEBI:59087"/>
        <dbReference type="ChEBI" id="CHEBI:60625"/>
        <dbReference type="EC" id="2.4.1.101"/>
    </reaction>
</comment>
<dbReference type="EC" id="2.4.1.101" evidence="17 20"/>
<dbReference type="FunFam" id="3.90.550.10:FF:000055">
    <property type="entry name" value="Alpha-1,3-mannosyl-glycoprotein 2-beta-N-acetylglucosaminyltransferase"/>
    <property type="match status" value="1"/>
</dbReference>
<evidence type="ECO:0000313" key="23">
    <source>
        <dbReference type="Proteomes" id="UP001283361"/>
    </source>
</evidence>
<evidence type="ECO:0000256" key="8">
    <source>
        <dbReference type="ARBA" id="ARBA00022692"/>
    </source>
</evidence>
<comment type="pathway">
    <text evidence="3 20">Protein modification; protein glycosylation.</text>
</comment>
<evidence type="ECO:0000256" key="21">
    <source>
        <dbReference type="SAM" id="Coils"/>
    </source>
</evidence>
<dbReference type="Pfam" id="PF03071">
    <property type="entry name" value="GNT-I"/>
    <property type="match status" value="1"/>
</dbReference>
<comment type="cofactor">
    <cofactor evidence="20">
        <name>Mn(2+)</name>
        <dbReference type="ChEBI" id="CHEBI:29035"/>
    </cofactor>
    <text evidence="20">The cofactor is mostly bound to the substrate.</text>
</comment>
<keyword evidence="8 20" id="KW-0812">Transmembrane</keyword>
<keyword evidence="23" id="KW-1185">Reference proteome</keyword>
<keyword evidence="14" id="KW-1015">Disulfide bond</keyword>
<evidence type="ECO:0000256" key="12">
    <source>
        <dbReference type="ARBA" id="ARBA00023034"/>
    </source>
</evidence>
<evidence type="ECO:0000256" key="16">
    <source>
        <dbReference type="ARBA" id="ARBA00037706"/>
    </source>
</evidence>
<evidence type="ECO:0000256" key="5">
    <source>
        <dbReference type="ARBA" id="ARBA00022490"/>
    </source>
</evidence>
<dbReference type="GO" id="GO:0030145">
    <property type="term" value="F:manganese ion binding"/>
    <property type="evidence" value="ECO:0007669"/>
    <property type="project" value="UniProtKB-UniRule"/>
</dbReference>
<dbReference type="GO" id="GO:0000139">
    <property type="term" value="C:Golgi membrane"/>
    <property type="evidence" value="ECO:0007669"/>
    <property type="project" value="UniProtKB-SubCell"/>
</dbReference>
<dbReference type="AlphaFoldDB" id="A0AAE1CSW9"/>
<dbReference type="FunFam" id="3.10.180.20:FF:000001">
    <property type="entry name" value="alpha-1,3-mannosyl-glycoprotein 2-beta-N-acetylglucosaminyltransferase"/>
    <property type="match status" value="1"/>
</dbReference>
<keyword evidence="21" id="KW-0175">Coiled coil</keyword>
<evidence type="ECO:0000256" key="14">
    <source>
        <dbReference type="ARBA" id="ARBA00023157"/>
    </source>
</evidence>
<keyword evidence="9 20" id="KW-0479">Metal-binding</keyword>
<dbReference type="GO" id="GO:0003827">
    <property type="term" value="F:alpha-1,3-mannosylglycoprotein 2-beta-N-acetylglucosaminyltransferase activity"/>
    <property type="evidence" value="ECO:0007669"/>
    <property type="project" value="UniProtKB-UniRule"/>
</dbReference>
<evidence type="ECO:0000256" key="10">
    <source>
        <dbReference type="ARBA" id="ARBA00022968"/>
    </source>
</evidence>
<dbReference type="EMBL" id="JAWDGP010006888">
    <property type="protein sequence ID" value="KAK3733608.1"/>
    <property type="molecule type" value="Genomic_DNA"/>
</dbReference>
<protein>
    <recommendedName>
        <fullName evidence="17 20">Alpha-1,3-mannosyl-glycoprotein 2-beta-N-acetylglucosaminyltransferase</fullName>
        <shortName evidence="20">GNT-I</shortName>
        <shortName evidence="20">GlcNAc-T I</shortName>
        <ecNumber evidence="17 20">2.4.1.101</ecNumber>
    </recommendedName>
    <alternativeName>
        <fullName evidence="18 20">N-glycosyl-oligosaccharide-glycoprotein N-acetylglucosaminyltransferase I</fullName>
    </alternativeName>
</protein>
<keyword evidence="5" id="KW-0963">Cytoplasm</keyword>
<dbReference type="InterPro" id="IPR004139">
    <property type="entry name" value="Glyco_trans_13"/>
</dbReference>
<evidence type="ECO:0000256" key="19">
    <source>
        <dbReference type="ARBA" id="ARBA00049421"/>
    </source>
</evidence>
<evidence type="ECO:0000256" key="4">
    <source>
        <dbReference type="ARBA" id="ARBA00006492"/>
    </source>
</evidence>
<dbReference type="SUPFAM" id="SSF53448">
    <property type="entry name" value="Nucleotide-diphospho-sugar transferases"/>
    <property type="match status" value="1"/>
</dbReference>
<evidence type="ECO:0000256" key="7">
    <source>
        <dbReference type="ARBA" id="ARBA00022679"/>
    </source>
</evidence>
<dbReference type="GO" id="GO:0048471">
    <property type="term" value="C:perinuclear region of cytoplasm"/>
    <property type="evidence" value="ECO:0007669"/>
    <property type="project" value="UniProtKB-SubCell"/>
</dbReference>
<dbReference type="Gene3D" id="3.10.180.20">
    <property type="entry name" value="N-Acetylglucosaminyltransferase I, Domain 2"/>
    <property type="match status" value="1"/>
</dbReference>
<comment type="caution">
    <text evidence="22">The sequence shown here is derived from an EMBL/GenBank/DDBJ whole genome shotgun (WGS) entry which is preliminary data.</text>
</comment>
<feature type="coiled-coil region" evidence="21">
    <location>
        <begin position="43"/>
        <end position="84"/>
    </location>
</feature>
<keyword evidence="12 20" id="KW-0333">Golgi apparatus</keyword>
<dbReference type="Proteomes" id="UP001283361">
    <property type="component" value="Unassembled WGS sequence"/>
</dbReference>
<dbReference type="Gene3D" id="3.90.550.10">
    <property type="entry name" value="Spore Coat Polysaccharide Biosynthesis Protein SpsA, Chain A"/>
    <property type="match status" value="1"/>
</dbReference>
<keyword evidence="6 20" id="KW-0328">Glycosyltransferase</keyword>
<dbReference type="PANTHER" id="PTHR10468">
    <property type="entry name" value="PROTEIN O-LINKED-MANNOSE BETA-1,2-N-ACETYLGLUCOSAMINYLTRANSFERASE 1/ALPHA-1,3-MANNOSYL-GLYCOPROTEIN 2-BETA-N-ACETYLGLUCOSAMINYLTRANSFERASE"/>
    <property type="match status" value="1"/>
</dbReference>
<evidence type="ECO:0000256" key="1">
    <source>
        <dbReference type="ARBA" id="ARBA00004323"/>
    </source>
</evidence>
<keyword evidence="7" id="KW-0808">Transferase</keyword>
<accession>A0AAE1CSW9</accession>
<keyword evidence="15 20" id="KW-0464">Manganese</keyword>
<evidence type="ECO:0000256" key="3">
    <source>
        <dbReference type="ARBA" id="ARBA00004922"/>
    </source>
</evidence>
<evidence type="ECO:0000256" key="9">
    <source>
        <dbReference type="ARBA" id="ARBA00022723"/>
    </source>
</evidence>
<reference evidence="22" key="1">
    <citation type="journal article" date="2023" name="G3 (Bethesda)">
        <title>A reference genome for the long-term kleptoplast-retaining sea slug Elysia crispata morphotype clarki.</title>
        <authorList>
            <person name="Eastman K.E."/>
            <person name="Pendleton A.L."/>
            <person name="Shaikh M.A."/>
            <person name="Suttiyut T."/>
            <person name="Ogas R."/>
            <person name="Tomko P."/>
            <person name="Gavelis G."/>
            <person name="Widhalm J.R."/>
            <person name="Wisecaver J.H."/>
        </authorList>
    </citation>
    <scope>NUCLEOTIDE SEQUENCE</scope>
    <source>
        <strain evidence="22">ECLA1</strain>
    </source>
</reference>
<evidence type="ECO:0000256" key="18">
    <source>
        <dbReference type="ARBA" id="ARBA00041712"/>
    </source>
</evidence>
<keyword evidence="10 20" id="KW-0735">Signal-anchor</keyword>
<evidence type="ECO:0000256" key="2">
    <source>
        <dbReference type="ARBA" id="ARBA00004556"/>
    </source>
</evidence>
<name>A0AAE1CSW9_9GAST</name>
<organism evidence="22 23">
    <name type="scientific">Elysia crispata</name>
    <name type="common">lettuce slug</name>
    <dbReference type="NCBI Taxonomy" id="231223"/>
    <lineage>
        <taxon>Eukaryota</taxon>
        <taxon>Metazoa</taxon>
        <taxon>Spiralia</taxon>
        <taxon>Lophotrochozoa</taxon>
        <taxon>Mollusca</taxon>
        <taxon>Gastropoda</taxon>
        <taxon>Heterobranchia</taxon>
        <taxon>Euthyneura</taxon>
        <taxon>Panpulmonata</taxon>
        <taxon>Sacoglossa</taxon>
        <taxon>Placobranchoidea</taxon>
        <taxon>Plakobranchidae</taxon>
        <taxon>Elysia</taxon>
    </lineage>
</organism>
<feature type="transmembrane region" description="Helical" evidence="20">
    <location>
        <begin position="12"/>
        <end position="32"/>
    </location>
</feature>
<dbReference type="InterPro" id="IPR052261">
    <property type="entry name" value="Glycosyltransferase_13"/>
</dbReference>
<evidence type="ECO:0000256" key="15">
    <source>
        <dbReference type="ARBA" id="ARBA00023211"/>
    </source>
</evidence>
<evidence type="ECO:0000256" key="6">
    <source>
        <dbReference type="ARBA" id="ARBA00022676"/>
    </source>
</evidence>
<dbReference type="CDD" id="cd02514">
    <property type="entry name" value="GT13_GLCNAC-TI"/>
    <property type="match status" value="1"/>
</dbReference>
<evidence type="ECO:0000313" key="22">
    <source>
        <dbReference type="EMBL" id="KAK3733608.1"/>
    </source>
</evidence>
<comment type="similarity">
    <text evidence="4 20">Belongs to the glycosyltransferase 13 family.</text>
</comment>
<evidence type="ECO:0000256" key="11">
    <source>
        <dbReference type="ARBA" id="ARBA00022989"/>
    </source>
</evidence>
<gene>
    <name evidence="22" type="ORF">RRG08_056963</name>
</gene>
<proteinExistence type="inferred from homology"/>
<comment type="subcellular location">
    <subcellularLocation>
        <location evidence="2">Cytoplasm</location>
        <location evidence="2">Perinuclear region</location>
    </subcellularLocation>
    <subcellularLocation>
        <location evidence="1 20">Golgi apparatus membrane</location>
        <topology evidence="1 20">Single-pass type II membrane protein</topology>
    </subcellularLocation>
</comment>
<evidence type="ECO:0000256" key="20">
    <source>
        <dbReference type="RuleBase" id="RU368119"/>
    </source>
</evidence>
<evidence type="ECO:0000256" key="13">
    <source>
        <dbReference type="ARBA" id="ARBA00023136"/>
    </source>
</evidence>